<dbReference type="PANTHER" id="PTHR43823:SF3">
    <property type="entry name" value="MULTIDRUG EXPORT PROTEIN MEPA"/>
    <property type="match status" value="1"/>
</dbReference>
<dbReference type="GO" id="GO:0046677">
    <property type="term" value="P:response to antibiotic"/>
    <property type="evidence" value="ECO:0007669"/>
    <property type="project" value="UniProtKB-KW"/>
</dbReference>
<keyword evidence="4" id="KW-0813">Transport</keyword>
<dbReference type="InterPro" id="IPR002528">
    <property type="entry name" value="MATE_fam"/>
</dbReference>
<protein>
    <recommendedName>
        <fullName evidence="3">Multidrug export protein MepA</fullName>
    </recommendedName>
</protein>
<dbReference type="InterPro" id="IPR051327">
    <property type="entry name" value="MATE_MepA_subfamily"/>
</dbReference>
<comment type="subcellular location">
    <subcellularLocation>
        <location evidence="1">Cell membrane</location>
        <topology evidence="1">Multi-pass membrane protein</topology>
    </subcellularLocation>
</comment>
<dbReference type="PANTHER" id="PTHR43823">
    <property type="entry name" value="SPORULATION PROTEIN YKVU"/>
    <property type="match status" value="1"/>
</dbReference>
<evidence type="ECO:0000256" key="8">
    <source>
        <dbReference type="ARBA" id="ARBA00023136"/>
    </source>
</evidence>
<organism evidence="11 12">
    <name type="scientific">Hominiventricola filiformis</name>
    <dbReference type="NCBI Taxonomy" id="2885352"/>
    <lineage>
        <taxon>Bacteria</taxon>
        <taxon>Bacillati</taxon>
        <taxon>Bacillota</taxon>
        <taxon>Clostridia</taxon>
        <taxon>Lachnospirales</taxon>
        <taxon>Lachnospiraceae</taxon>
        <taxon>Hominiventricola</taxon>
    </lineage>
</organism>
<keyword evidence="7 10" id="KW-1133">Transmembrane helix</keyword>
<keyword evidence="9" id="KW-0046">Antibiotic resistance</keyword>
<reference evidence="11 12" key="1">
    <citation type="submission" date="2021-10" db="EMBL/GenBank/DDBJ databases">
        <title>Anaerobic single-cell dispensing facilitates the cultivation of human gut bacteria.</title>
        <authorList>
            <person name="Afrizal A."/>
        </authorList>
    </citation>
    <scope>NUCLEOTIDE SEQUENCE [LARGE SCALE GENOMIC DNA]</scope>
    <source>
        <strain evidence="11 12">CLA-AA-H276</strain>
    </source>
</reference>
<dbReference type="Proteomes" id="UP001198220">
    <property type="component" value="Unassembled WGS sequence"/>
</dbReference>
<proteinExistence type="inferred from homology"/>
<accession>A0AAE3AC84</accession>
<evidence type="ECO:0000256" key="5">
    <source>
        <dbReference type="ARBA" id="ARBA00022475"/>
    </source>
</evidence>
<evidence type="ECO:0000256" key="1">
    <source>
        <dbReference type="ARBA" id="ARBA00004651"/>
    </source>
</evidence>
<feature type="transmembrane region" description="Helical" evidence="10">
    <location>
        <begin position="59"/>
        <end position="82"/>
    </location>
</feature>
<evidence type="ECO:0000313" key="11">
    <source>
        <dbReference type="EMBL" id="MCC2127271.1"/>
    </source>
</evidence>
<keyword evidence="5" id="KW-1003">Cell membrane</keyword>
<dbReference type="GO" id="GO:0005886">
    <property type="term" value="C:plasma membrane"/>
    <property type="evidence" value="ECO:0007669"/>
    <property type="project" value="UniProtKB-SubCell"/>
</dbReference>
<feature type="transmembrane region" description="Helical" evidence="10">
    <location>
        <begin position="323"/>
        <end position="346"/>
    </location>
</feature>
<feature type="transmembrane region" description="Helical" evidence="10">
    <location>
        <begin position="140"/>
        <end position="158"/>
    </location>
</feature>
<sequence length="454" mass="50122">MDMKEQKNDFGVGSVEQNIIRMAVPMTVAQILNLLYNMVDRMYIGHIPGASSLALTGVGITFPIISMITAFANLFGMGGAPLCSMARGRRDYDAAKRYMQNAFWMLFAAGVVLTVTGYVIEKPLLYALGASSVTYPYASSYLRIYLLGNMFVMVGIGMNPFINAQGFGTMGMVTVGLGALVNIILDPLFIFVFHMGVEGAAIATIIAQFLSALWVLFFLTGEKPDLRLKICWRKPEFTVVKEIVSLGLSNFFMLFTNSLVQVVCNRQLQLYGGDLYVGVMTVLISVRDVATMVVNGITSGAQPVISFNYGAQKKDRVKQGIRFMVTICIIYTCLMWIMTLTFPEAFIRLFNSDAELVAAAVPSMHLYFFGFCFMALQFTGQASFQALGEAKYAIFFSIFRKVIIVVPLTILLPMIPALGLNGVFIAEPVSNLVGGCASFFTMLYVVWFHKLKED</sequence>
<dbReference type="InterPro" id="IPR048279">
    <property type="entry name" value="MdtK-like"/>
</dbReference>
<keyword evidence="8 10" id="KW-0472">Membrane</keyword>
<dbReference type="GO" id="GO:0015297">
    <property type="term" value="F:antiporter activity"/>
    <property type="evidence" value="ECO:0007669"/>
    <property type="project" value="InterPro"/>
</dbReference>
<evidence type="ECO:0000256" key="9">
    <source>
        <dbReference type="ARBA" id="ARBA00023251"/>
    </source>
</evidence>
<feature type="transmembrane region" description="Helical" evidence="10">
    <location>
        <begin position="170"/>
        <end position="193"/>
    </location>
</feature>
<dbReference type="InterPro" id="IPR045070">
    <property type="entry name" value="MATE_MepA-like"/>
</dbReference>
<dbReference type="AlphaFoldDB" id="A0AAE3AC84"/>
<evidence type="ECO:0000256" key="10">
    <source>
        <dbReference type="SAM" id="Phobius"/>
    </source>
</evidence>
<gene>
    <name evidence="11" type="ORF">LKD36_13950</name>
</gene>
<evidence type="ECO:0000256" key="2">
    <source>
        <dbReference type="ARBA" id="ARBA00008417"/>
    </source>
</evidence>
<evidence type="ECO:0000256" key="4">
    <source>
        <dbReference type="ARBA" id="ARBA00022448"/>
    </source>
</evidence>
<feature type="transmembrane region" description="Helical" evidence="10">
    <location>
        <begin position="102"/>
        <end position="120"/>
    </location>
</feature>
<keyword evidence="12" id="KW-1185">Reference proteome</keyword>
<evidence type="ECO:0000313" key="12">
    <source>
        <dbReference type="Proteomes" id="UP001198220"/>
    </source>
</evidence>
<comment type="similarity">
    <text evidence="2">Belongs to the multi antimicrobial extrusion (MATE) (TC 2.A.66.1) family. MepA subfamily.</text>
</comment>
<name>A0AAE3AC84_9FIRM</name>
<evidence type="ECO:0000256" key="3">
    <source>
        <dbReference type="ARBA" id="ARBA00022106"/>
    </source>
</evidence>
<dbReference type="PIRSF" id="PIRSF006603">
    <property type="entry name" value="DinF"/>
    <property type="match status" value="1"/>
</dbReference>
<comment type="caution">
    <text evidence="11">The sequence shown here is derived from an EMBL/GenBank/DDBJ whole genome shotgun (WGS) entry which is preliminary data.</text>
</comment>
<dbReference type="GO" id="GO:0042910">
    <property type="term" value="F:xenobiotic transmembrane transporter activity"/>
    <property type="evidence" value="ECO:0007669"/>
    <property type="project" value="InterPro"/>
</dbReference>
<evidence type="ECO:0000256" key="6">
    <source>
        <dbReference type="ARBA" id="ARBA00022692"/>
    </source>
</evidence>
<keyword evidence="6 10" id="KW-0812">Transmembrane</keyword>
<feature type="transmembrane region" description="Helical" evidence="10">
    <location>
        <begin position="366"/>
        <end position="390"/>
    </location>
</feature>
<feature type="transmembrane region" description="Helical" evidence="10">
    <location>
        <begin position="432"/>
        <end position="449"/>
    </location>
</feature>
<dbReference type="NCBIfam" id="TIGR00797">
    <property type="entry name" value="matE"/>
    <property type="match status" value="1"/>
</dbReference>
<dbReference type="Pfam" id="PF01554">
    <property type="entry name" value="MatE"/>
    <property type="match status" value="2"/>
</dbReference>
<evidence type="ECO:0000256" key="7">
    <source>
        <dbReference type="ARBA" id="ARBA00022989"/>
    </source>
</evidence>
<dbReference type="EMBL" id="JAJEPS010000017">
    <property type="protein sequence ID" value="MCC2127271.1"/>
    <property type="molecule type" value="Genomic_DNA"/>
</dbReference>
<feature type="transmembrane region" description="Helical" evidence="10">
    <location>
        <begin position="199"/>
        <end position="219"/>
    </location>
</feature>
<dbReference type="CDD" id="cd13143">
    <property type="entry name" value="MATE_MepA_like"/>
    <property type="match status" value="1"/>
</dbReference>
<feature type="transmembrane region" description="Helical" evidence="10">
    <location>
        <begin position="402"/>
        <end position="426"/>
    </location>
</feature>